<dbReference type="Pfam" id="PF18765">
    <property type="entry name" value="Polbeta"/>
    <property type="match status" value="1"/>
</dbReference>
<sequence>MDKHIEKIIIEYLVGKINPRLIMIFGSFAKGNFNDYSDIDIGYLSSEKLDKYEEFLIKEELANILSRDIDLININTASTVFKMQIFSSGKKIYTDNTNFVDEFIIRAYKDYCLLNEERQIILDKIKEKGEIYGK</sequence>
<dbReference type="InterPro" id="IPR052930">
    <property type="entry name" value="TA_antitoxin_MntA"/>
</dbReference>
<keyword evidence="3" id="KW-1185">Reference proteome</keyword>
<dbReference type="NCBIfam" id="NF047752">
    <property type="entry name" value="MntA_antitoxin"/>
    <property type="match status" value="1"/>
</dbReference>
<dbReference type="Gene3D" id="3.30.460.10">
    <property type="entry name" value="Beta Polymerase, domain 2"/>
    <property type="match status" value="1"/>
</dbReference>
<name>A0AAU9EMY0_9FIRM</name>
<organism evidence="2 3">
    <name type="scientific">Helicovermis profundi</name>
    <dbReference type="NCBI Taxonomy" id="3065157"/>
    <lineage>
        <taxon>Bacteria</taxon>
        <taxon>Bacillati</taxon>
        <taxon>Bacillota</taxon>
        <taxon>Clostridia</taxon>
        <taxon>Helicovermis</taxon>
    </lineage>
</organism>
<gene>
    <name evidence="2" type="ORF">HLPR_01360</name>
</gene>
<dbReference type="KEGG" id="hprf:HLPR_01360"/>
<dbReference type="CDD" id="cd05403">
    <property type="entry name" value="NT_KNTase_like"/>
    <property type="match status" value="1"/>
</dbReference>
<accession>A0AAU9EMY0</accession>
<evidence type="ECO:0000313" key="2">
    <source>
        <dbReference type="EMBL" id="BEP27805.1"/>
    </source>
</evidence>
<reference evidence="2 3" key="1">
    <citation type="submission" date="2023-08" db="EMBL/GenBank/DDBJ databases">
        <title>Helicovermis profunda gen. nov., sp. nov., a novel mesophilic, fermentative bacterium within the Bacillota from a deep-sea hydrothermal vent chimney.</title>
        <authorList>
            <person name="Miyazaki U."/>
            <person name="Mizutani D."/>
            <person name="Hashimoto Y."/>
            <person name="Tame A."/>
            <person name="Sawayama S."/>
            <person name="Miyazaki J."/>
            <person name="Takai K."/>
            <person name="Nakagawa S."/>
        </authorList>
    </citation>
    <scope>NUCLEOTIDE SEQUENCE [LARGE SCALE GENOMIC DNA]</scope>
    <source>
        <strain evidence="2 3">S502</strain>
    </source>
</reference>
<dbReference type="InterPro" id="IPR041633">
    <property type="entry name" value="Polbeta"/>
</dbReference>
<evidence type="ECO:0000313" key="3">
    <source>
        <dbReference type="Proteomes" id="UP001321786"/>
    </source>
</evidence>
<dbReference type="PANTHER" id="PTHR43852:SF2">
    <property type="entry name" value="PROTEIN ADENYLYLTRANSFERASE MNTA"/>
    <property type="match status" value="1"/>
</dbReference>
<dbReference type="AlphaFoldDB" id="A0AAU9EMY0"/>
<dbReference type="RefSeq" id="WP_338536173.1">
    <property type="nucleotide sequence ID" value="NZ_AP028654.1"/>
</dbReference>
<dbReference type="PANTHER" id="PTHR43852">
    <property type="entry name" value="NUCLEOTIDYLTRANSFERASE"/>
    <property type="match status" value="1"/>
</dbReference>
<dbReference type="EMBL" id="AP028654">
    <property type="protein sequence ID" value="BEP27805.1"/>
    <property type="molecule type" value="Genomic_DNA"/>
</dbReference>
<feature type="domain" description="Polymerase beta nucleotidyltransferase" evidence="1">
    <location>
        <begin position="9"/>
        <end position="97"/>
    </location>
</feature>
<protein>
    <recommendedName>
        <fullName evidence="1">Polymerase beta nucleotidyltransferase domain-containing protein</fullName>
    </recommendedName>
</protein>
<evidence type="ECO:0000259" key="1">
    <source>
        <dbReference type="Pfam" id="PF18765"/>
    </source>
</evidence>
<proteinExistence type="predicted"/>
<dbReference type="InterPro" id="IPR043519">
    <property type="entry name" value="NT_sf"/>
</dbReference>
<dbReference type="Proteomes" id="UP001321786">
    <property type="component" value="Chromosome"/>
</dbReference>
<dbReference type="SUPFAM" id="SSF81301">
    <property type="entry name" value="Nucleotidyltransferase"/>
    <property type="match status" value="1"/>
</dbReference>